<organism evidence="3 4">
    <name type="scientific">Dichomitus squalens (strain LYAD-421)</name>
    <name type="common">Western red white-rot fungus</name>
    <dbReference type="NCBI Taxonomy" id="732165"/>
    <lineage>
        <taxon>Eukaryota</taxon>
        <taxon>Fungi</taxon>
        <taxon>Dikarya</taxon>
        <taxon>Basidiomycota</taxon>
        <taxon>Agaricomycotina</taxon>
        <taxon>Agaricomycetes</taxon>
        <taxon>Polyporales</taxon>
        <taxon>Polyporaceae</taxon>
        <taxon>Dichomitus</taxon>
    </lineage>
</organism>
<dbReference type="Proteomes" id="UP000053319">
    <property type="component" value="Unassembled WGS sequence"/>
</dbReference>
<name>R7T209_DICSQ</name>
<dbReference type="InterPro" id="IPR035992">
    <property type="entry name" value="Ricin_B-like_lectins"/>
</dbReference>
<dbReference type="RefSeq" id="XP_007365265.1">
    <property type="nucleotide sequence ID" value="XM_007365203.1"/>
</dbReference>
<dbReference type="EMBL" id="JH719407">
    <property type="protein sequence ID" value="EJF62010.1"/>
    <property type="molecule type" value="Genomic_DNA"/>
</dbReference>
<evidence type="ECO:0000313" key="3">
    <source>
        <dbReference type="EMBL" id="EJF62010.1"/>
    </source>
</evidence>
<dbReference type="HOGENOM" id="CLU_087343_0_0_1"/>
<reference evidence="3 4" key="1">
    <citation type="journal article" date="2012" name="Science">
        <title>The Paleozoic origin of enzymatic lignin decomposition reconstructed from 31 fungal genomes.</title>
        <authorList>
            <person name="Floudas D."/>
            <person name="Binder M."/>
            <person name="Riley R."/>
            <person name="Barry K."/>
            <person name="Blanchette R.A."/>
            <person name="Henrissat B."/>
            <person name="Martinez A.T."/>
            <person name="Otillar R."/>
            <person name="Spatafora J.W."/>
            <person name="Yadav J.S."/>
            <person name="Aerts A."/>
            <person name="Benoit I."/>
            <person name="Boyd A."/>
            <person name="Carlson A."/>
            <person name="Copeland A."/>
            <person name="Coutinho P.M."/>
            <person name="de Vries R.P."/>
            <person name="Ferreira P."/>
            <person name="Findley K."/>
            <person name="Foster B."/>
            <person name="Gaskell J."/>
            <person name="Glotzer D."/>
            <person name="Gorecki P."/>
            <person name="Heitman J."/>
            <person name="Hesse C."/>
            <person name="Hori C."/>
            <person name="Igarashi K."/>
            <person name="Jurgens J.A."/>
            <person name="Kallen N."/>
            <person name="Kersten P."/>
            <person name="Kohler A."/>
            <person name="Kuees U."/>
            <person name="Kumar T.K.A."/>
            <person name="Kuo A."/>
            <person name="LaButti K."/>
            <person name="Larrondo L.F."/>
            <person name="Lindquist E."/>
            <person name="Ling A."/>
            <person name="Lombard V."/>
            <person name="Lucas S."/>
            <person name="Lundell T."/>
            <person name="Martin R."/>
            <person name="McLaughlin D.J."/>
            <person name="Morgenstern I."/>
            <person name="Morin E."/>
            <person name="Murat C."/>
            <person name="Nagy L.G."/>
            <person name="Nolan M."/>
            <person name="Ohm R.A."/>
            <person name="Patyshakuliyeva A."/>
            <person name="Rokas A."/>
            <person name="Ruiz-Duenas F.J."/>
            <person name="Sabat G."/>
            <person name="Salamov A."/>
            <person name="Samejima M."/>
            <person name="Schmutz J."/>
            <person name="Slot J.C."/>
            <person name="St John F."/>
            <person name="Stenlid J."/>
            <person name="Sun H."/>
            <person name="Sun S."/>
            <person name="Syed K."/>
            <person name="Tsang A."/>
            <person name="Wiebenga A."/>
            <person name="Young D."/>
            <person name="Pisabarro A."/>
            <person name="Eastwood D.C."/>
            <person name="Martin F."/>
            <person name="Cullen D."/>
            <person name="Grigoriev I.V."/>
            <person name="Hibbett D.S."/>
        </authorList>
    </citation>
    <scope>NUCLEOTIDE SEQUENCE [LARGE SCALE GENOMIC DNA]</scope>
    <source>
        <strain evidence="3 4">LYAD-421 SS1</strain>
    </source>
</reference>
<protein>
    <recommendedName>
        <fullName evidence="2">Ricin B lectin domain-containing protein</fullName>
    </recommendedName>
</protein>
<sequence>MWTPGTYVLLNARAGTAMDLHGYDYTSIIGYPMHGGPNQQWEFIPSGHGYVIRCVRSAKAGHALYLTVEGGVRNNAPVVANAYPVTWSVEQTEDGIRVCRISWPNSNFVFDLADWGDSTPGTRIQLMPLVPGELCQLWHYTRCAPAEREHEKGMDVEVQTERAVSHPATTETVTLTEESGFVTTTRTTTTTVLTTVTEVTRTPSPRFRSQAHPQHQHKNQQPQRRSIGYR</sequence>
<accession>R7T209</accession>
<feature type="domain" description="Ricin B lectin" evidence="2">
    <location>
        <begin position="3"/>
        <end position="79"/>
    </location>
</feature>
<dbReference type="AlphaFoldDB" id="R7T209"/>
<feature type="region of interest" description="Disordered" evidence="1">
    <location>
        <begin position="199"/>
        <end position="230"/>
    </location>
</feature>
<dbReference type="Gene3D" id="2.80.10.50">
    <property type="match status" value="1"/>
</dbReference>
<dbReference type="OMA" id="MIRSACP"/>
<dbReference type="CDD" id="cd23422">
    <property type="entry name" value="beta-trefoil_Ricin_MPL_CNL"/>
    <property type="match status" value="1"/>
</dbReference>
<evidence type="ECO:0000313" key="4">
    <source>
        <dbReference type="Proteomes" id="UP000053319"/>
    </source>
</evidence>
<dbReference type="KEGG" id="dsq:DICSQDRAFT_85541"/>
<evidence type="ECO:0000259" key="2">
    <source>
        <dbReference type="Pfam" id="PF14200"/>
    </source>
</evidence>
<dbReference type="Pfam" id="PF14200">
    <property type="entry name" value="RicinB_lectin_2"/>
    <property type="match status" value="1"/>
</dbReference>
<dbReference type="SUPFAM" id="SSF50370">
    <property type="entry name" value="Ricin B-like lectins"/>
    <property type="match status" value="1"/>
</dbReference>
<dbReference type="GeneID" id="18844610"/>
<proteinExistence type="predicted"/>
<evidence type="ECO:0000256" key="1">
    <source>
        <dbReference type="SAM" id="MobiDB-lite"/>
    </source>
</evidence>
<gene>
    <name evidence="3" type="ORF">DICSQDRAFT_85541</name>
</gene>
<dbReference type="InterPro" id="IPR000772">
    <property type="entry name" value="Ricin_B_lectin"/>
</dbReference>
<dbReference type="OrthoDB" id="3228793at2759"/>